<name>A0A9D2MF62_9FIRM</name>
<reference evidence="1" key="2">
    <citation type="submission" date="2021-04" db="EMBL/GenBank/DDBJ databases">
        <authorList>
            <person name="Gilroy R."/>
        </authorList>
    </citation>
    <scope>NUCLEOTIDE SEQUENCE</scope>
    <source>
        <strain evidence="1">ChiHjej9B8-13557</strain>
    </source>
</reference>
<sequence>MPIGKQFVWGGRRWQIPAVYRCAEGLVLELVMQAPAGEIRAFMDRWGLGPASEPGDFDREQQMRIDSENPLTFSFTPVLLVDGRSLGNYRGHSRCWNPVPGGRDPADLPMLTQYGLDPAEGWVLWRCSFPWKTKHKPPLRSLSLRLKADGVSLPGPHIAVSSPGGRFPFTDPDGTAHTLTVAEYVRETLPEGAFQDGDFLYPRQYAAVGYTVEPPLPRGAFHLADCAEGDRPRPARKPGPLQSGAAAFAAICALGKEDLCCDASLALFRTARKAGMADGVPAHSL</sequence>
<accession>A0A9D2MF62</accession>
<organism evidence="1 2">
    <name type="scientific">Candidatus Faecalibacterium faecipullorum</name>
    <dbReference type="NCBI Taxonomy" id="2838578"/>
    <lineage>
        <taxon>Bacteria</taxon>
        <taxon>Bacillati</taxon>
        <taxon>Bacillota</taxon>
        <taxon>Clostridia</taxon>
        <taxon>Eubacteriales</taxon>
        <taxon>Oscillospiraceae</taxon>
        <taxon>Faecalibacterium</taxon>
    </lineage>
</organism>
<dbReference type="Proteomes" id="UP000824211">
    <property type="component" value="Unassembled WGS sequence"/>
</dbReference>
<proteinExistence type="predicted"/>
<protein>
    <submittedName>
        <fullName evidence="1">Uncharacterized protein</fullName>
    </submittedName>
</protein>
<reference evidence="1" key="1">
    <citation type="journal article" date="2021" name="PeerJ">
        <title>Extensive microbial diversity within the chicken gut microbiome revealed by metagenomics and culture.</title>
        <authorList>
            <person name="Gilroy R."/>
            <person name="Ravi A."/>
            <person name="Getino M."/>
            <person name="Pursley I."/>
            <person name="Horton D.L."/>
            <person name="Alikhan N.F."/>
            <person name="Baker D."/>
            <person name="Gharbi K."/>
            <person name="Hall N."/>
            <person name="Watson M."/>
            <person name="Adriaenssens E.M."/>
            <person name="Foster-Nyarko E."/>
            <person name="Jarju S."/>
            <person name="Secka A."/>
            <person name="Antonio M."/>
            <person name="Oren A."/>
            <person name="Chaudhuri R.R."/>
            <person name="La Ragione R."/>
            <person name="Hildebrand F."/>
            <person name="Pallen M.J."/>
        </authorList>
    </citation>
    <scope>NUCLEOTIDE SEQUENCE</scope>
    <source>
        <strain evidence="1">ChiHjej9B8-13557</strain>
    </source>
</reference>
<evidence type="ECO:0000313" key="2">
    <source>
        <dbReference type="Proteomes" id="UP000824211"/>
    </source>
</evidence>
<evidence type="ECO:0000313" key="1">
    <source>
        <dbReference type="EMBL" id="HJB58839.1"/>
    </source>
</evidence>
<dbReference type="EMBL" id="DWXX01000075">
    <property type="protein sequence ID" value="HJB58839.1"/>
    <property type="molecule type" value="Genomic_DNA"/>
</dbReference>
<dbReference type="AlphaFoldDB" id="A0A9D2MF62"/>
<comment type="caution">
    <text evidence="1">The sequence shown here is derived from an EMBL/GenBank/DDBJ whole genome shotgun (WGS) entry which is preliminary data.</text>
</comment>
<gene>
    <name evidence="1" type="ORF">H9771_04130</name>
</gene>